<proteinExistence type="inferred from homology"/>
<evidence type="ECO:0000256" key="3">
    <source>
        <dbReference type="ARBA" id="ARBA00022777"/>
    </source>
</evidence>
<dbReference type="CDD" id="cd01428">
    <property type="entry name" value="ADK"/>
    <property type="match status" value="1"/>
</dbReference>
<dbReference type="PRINTS" id="PR00094">
    <property type="entry name" value="ADENYLTKNASE"/>
</dbReference>
<dbReference type="OrthoDB" id="439792at2759"/>
<dbReference type="InterPro" id="IPR006259">
    <property type="entry name" value="Adenyl_kin_sub"/>
</dbReference>
<dbReference type="InterPro" id="IPR033690">
    <property type="entry name" value="Adenylat_kinase_CS"/>
</dbReference>
<organism evidence="5 6">
    <name type="scientific">Tribonema minus</name>
    <dbReference type="NCBI Taxonomy" id="303371"/>
    <lineage>
        <taxon>Eukaryota</taxon>
        <taxon>Sar</taxon>
        <taxon>Stramenopiles</taxon>
        <taxon>Ochrophyta</taxon>
        <taxon>PX clade</taxon>
        <taxon>Xanthophyceae</taxon>
        <taxon>Tribonematales</taxon>
        <taxon>Tribonemataceae</taxon>
        <taxon>Tribonema</taxon>
    </lineage>
</organism>
<comment type="similarity">
    <text evidence="4">Belongs to the adenylate kinase family.</text>
</comment>
<keyword evidence="1 4" id="KW-0808">Transferase</keyword>
<dbReference type="AlphaFoldDB" id="A0A835Z7J3"/>
<protein>
    <submittedName>
        <fullName evidence="5">Adenylate kinase-domain-containing protein</fullName>
    </submittedName>
</protein>
<gene>
    <name evidence="5" type="ORF">JKP88DRAFT_316109</name>
</gene>
<evidence type="ECO:0000256" key="2">
    <source>
        <dbReference type="ARBA" id="ARBA00022741"/>
    </source>
</evidence>
<dbReference type="GO" id="GO:0005524">
    <property type="term" value="F:ATP binding"/>
    <property type="evidence" value="ECO:0007669"/>
    <property type="project" value="InterPro"/>
</dbReference>
<dbReference type="PROSITE" id="PS00113">
    <property type="entry name" value="ADENYLATE_KINASE"/>
    <property type="match status" value="1"/>
</dbReference>
<dbReference type="NCBIfam" id="TIGR01351">
    <property type="entry name" value="adk"/>
    <property type="match status" value="1"/>
</dbReference>
<dbReference type="Pfam" id="PF00406">
    <property type="entry name" value="ADK"/>
    <property type="match status" value="1"/>
</dbReference>
<accession>A0A835Z7J3</accession>
<dbReference type="GO" id="GO:0004017">
    <property type="term" value="F:AMP kinase activity"/>
    <property type="evidence" value="ECO:0007669"/>
    <property type="project" value="InterPro"/>
</dbReference>
<dbReference type="PANTHER" id="PTHR23359">
    <property type="entry name" value="NUCLEOTIDE KINASE"/>
    <property type="match status" value="1"/>
</dbReference>
<keyword evidence="2" id="KW-0547">Nucleotide-binding</keyword>
<dbReference type="InterPro" id="IPR000850">
    <property type="entry name" value="Adenylat/UMP-CMP_kin"/>
</dbReference>
<keyword evidence="3 4" id="KW-0418">Kinase</keyword>
<evidence type="ECO:0000256" key="4">
    <source>
        <dbReference type="RuleBase" id="RU003330"/>
    </source>
</evidence>
<name>A0A835Z7J3_9STRA</name>
<evidence type="ECO:0000313" key="6">
    <source>
        <dbReference type="Proteomes" id="UP000664859"/>
    </source>
</evidence>
<comment type="caution">
    <text evidence="5">The sequence shown here is derived from an EMBL/GenBank/DDBJ whole genome shotgun (WGS) entry which is preliminary data.</text>
</comment>
<evidence type="ECO:0000313" key="5">
    <source>
        <dbReference type="EMBL" id="KAG5183723.1"/>
    </source>
</evidence>
<dbReference type="EMBL" id="JAFCMP010000190">
    <property type="protein sequence ID" value="KAG5183723.1"/>
    <property type="molecule type" value="Genomic_DNA"/>
</dbReference>
<sequence>MSMLRRFVFLGAPGVGKGTFADIIAPKLGIPLIGVGDLIRATIGTDSALGREFRRHVQQGHLVPDEFIMELVEERLKQSDAQGGWLLDGYPRTVSQAAHLDTVARPHKVINITLEHRIAVQKMQARRHCRLCKRSFNVCSIHEGNYDMPAMLPDFDACSHGQRCPREIHGREDDTDAIVVARMKVHEQETAPLIQHYQKTDRLVTFSVVRGVKDADALMAHMLE</sequence>
<dbReference type="HAMAP" id="MF_00235">
    <property type="entry name" value="Adenylate_kinase_Adk"/>
    <property type="match status" value="1"/>
</dbReference>
<dbReference type="Gene3D" id="3.40.50.300">
    <property type="entry name" value="P-loop containing nucleotide triphosphate hydrolases"/>
    <property type="match status" value="1"/>
</dbReference>
<dbReference type="SUPFAM" id="SSF52540">
    <property type="entry name" value="P-loop containing nucleoside triphosphate hydrolases"/>
    <property type="match status" value="1"/>
</dbReference>
<keyword evidence="6" id="KW-1185">Reference proteome</keyword>
<dbReference type="Proteomes" id="UP000664859">
    <property type="component" value="Unassembled WGS sequence"/>
</dbReference>
<reference evidence="5" key="1">
    <citation type="submission" date="2021-02" db="EMBL/GenBank/DDBJ databases">
        <title>First Annotated Genome of the Yellow-green Alga Tribonema minus.</title>
        <authorList>
            <person name="Mahan K.M."/>
        </authorList>
    </citation>
    <scope>NUCLEOTIDE SEQUENCE</scope>
    <source>
        <strain evidence="5">UTEX B ZZ1240</strain>
    </source>
</reference>
<dbReference type="InterPro" id="IPR027417">
    <property type="entry name" value="P-loop_NTPase"/>
</dbReference>
<evidence type="ECO:0000256" key="1">
    <source>
        <dbReference type="ARBA" id="ARBA00022679"/>
    </source>
</evidence>